<dbReference type="AlphaFoldDB" id="A0AAV0QEG7"/>
<dbReference type="PANTHER" id="PTHR32166">
    <property type="entry name" value="OSJNBA0013A04.12 PROTEIN"/>
    <property type="match status" value="1"/>
</dbReference>
<proteinExistence type="predicted"/>
<evidence type="ECO:0000259" key="5">
    <source>
        <dbReference type="PROSITE" id="PS50808"/>
    </source>
</evidence>
<evidence type="ECO:0000313" key="6">
    <source>
        <dbReference type="EMBL" id="CAI0543653.1"/>
    </source>
</evidence>
<evidence type="ECO:0000313" key="7">
    <source>
        <dbReference type="Proteomes" id="UP001154282"/>
    </source>
</evidence>
<dbReference type="EMBL" id="CAMGYJ010000009">
    <property type="protein sequence ID" value="CAI0543653.1"/>
    <property type="molecule type" value="Genomic_DNA"/>
</dbReference>
<reference evidence="6" key="1">
    <citation type="submission" date="2022-08" db="EMBL/GenBank/DDBJ databases">
        <authorList>
            <person name="Gutierrez-Valencia J."/>
        </authorList>
    </citation>
    <scope>NUCLEOTIDE SEQUENCE</scope>
</reference>
<dbReference type="Pfam" id="PF04937">
    <property type="entry name" value="DUF659"/>
    <property type="match status" value="1"/>
</dbReference>
<accession>A0AAV0QEG7</accession>
<keyword evidence="2 4" id="KW-0863">Zinc-finger</keyword>
<keyword evidence="3" id="KW-0862">Zinc</keyword>
<dbReference type="SUPFAM" id="SSF53098">
    <property type="entry name" value="Ribonuclease H-like"/>
    <property type="match status" value="1"/>
</dbReference>
<evidence type="ECO:0000256" key="3">
    <source>
        <dbReference type="ARBA" id="ARBA00022833"/>
    </source>
</evidence>
<dbReference type="InterPro" id="IPR007021">
    <property type="entry name" value="DUF659"/>
</dbReference>
<dbReference type="GO" id="GO:0003677">
    <property type="term" value="F:DNA binding"/>
    <property type="evidence" value="ECO:0007669"/>
    <property type="project" value="InterPro"/>
</dbReference>
<evidence type="ECO:0000256" key="1">
    <source>
        <dbReference type="ARBA" id="ARBA00022723"/>
    </source>
</evidence>
<dbReference type="PANTHER" id="PTHR32166:SF74">
    <property type="entry name" value="OS05G0256350 PROTEIN"/>
    <property type="match status" value="1"/>
</dbReference>
<dbReference type="PROSITE" id="PS50808">
    <property type="entry name" value="ZF_BED"/>
    <property type="match status" value="1"/>
</dbReference>
<dbReference type="Proteomes" id="UP001154282">
    <property type="component" value="Unassembled WGS sequence"/>
</dbReference>
<dbReference type="GO" id="GO:0008270">
    <property type="term" value="F:zinc ion binding"/>
    <property type="evidence" value="ECO:0007669"/>
    <property type="project" value="UniProtKB-KW"/>
</dbReference>
<sequence>MQEAPPAVGAAAADARLIGLLPPNWKSRKKLKEDGFENNDVMGSPGMVRGPSMGGLVGGLLYGVDPETSSDGDLMVKLADCDSTIVLAQVGEHGREIQAAAARAIKADGRVDLHEEDGVSTVELNQTQLPGRAYDGLAIENGRGFLHVDASGYSFQLLEESDCRGIKIKVSWFCSIMDIASGSAPGVTNEENTNAFKRKSGDIGWEYGRLADPKNKEKVRCNFCGHVSTGGISRFKHHIAQDSSSVLKCPKAPPEAKEACLKAFENTAKKKKEKTAREQELRDDVIVSSGQQDEEMTCVGSSEPHKLGPIDKWTRSIDPKLSSAASLHQQKLNKALWEERTLQVQQYVARWVYTHAIPFNAIDNDEFKQMCEAIGQFGPGFVPPTQYDLREPLLKSEYTRTKSLLSDRDDEKMRNGCSIMTDAWTDMKRRSIMNMVTHCAEGTSFIKSKDTSDVSHTSEVIFNLVDKTIEELGVEHVVQVVTDNASNNMGAKKLLLEKRPNIFWSSCATHTINLMLQGIANLSKFKKVIDQAKSFTIFIYGHHRTLECMRFFTKKREIIRPGVTRFASQYLTLQSLMDKKDALRKMVVDRKWESLKDAHTKKVKEATTTVLNASFWKGVHLCLRVFEPLVKVLRLVDGDVKPSMGFVYGEIVKAKREIKEAFSNVEIRYKEVMDIVDKKMKGRLDAPLHCTAYMLNPHYSYADESIFDDGNITKAFMDCVETFYSGDDDKQDQVVNYEFQKFQKREGAFGKKLSRSCQNFDYNPG</sequence>
<gene>
    <name evidence="6" type="ORF">LITE_LOCUS42909</name>
</gene>
<keyword evidence="1" id="KW-0479">Metal-binding</keyword>
<evidence type="ECO:0000256" key="4">
    <source>
        <dbReference type="PROSITE-ProRule" id="PRU00027"/>
    </source>
</evidence>
<comment type="caution">
    <text evidence="6">The sequence shown here is derived from an EMBL/GenBank/DDBJ whole genome shotgun (WGS) entry which is preliminary data.</text>
</comment>
<keyword evidence="7" id="KW-1185">Reference proteome</keyword>
<feature type="domain" description="BED-type" evidence="5">
    <location>
        <begin position="199"/>
        <end position="256"/>
    </location>
</feature>
<evidence type="ECO:0000256" key="2">
    <source>
        <dbReference type="ARBA" id="ARBA00022771"/>
    </source>
</evidence>
<dbReference type="InterPro" id="IPR003656">
    <property type="entry name" value="Znf_BED"/>
</dbReference>
<dbReference type="InterPro" id="IPR012337">
    <property type="entry name" value="RNaseH-like_sf"/>
</dbReference>
<name>A0AAV0QEG7_9ROSI</name>
<organism evidence="6 7">
    <name type="scientific">Linum tenue</name>
    <dbReference type="NCBI Taxonomy" id="586396"/>
    <lineage>
        <taxon>Eukaryota</taxon>
        <taxon>Viridiplantae</taxon>
        <taxon>Streptophyta</taxon>
        <taxon>Embryophyta</taxon>
        <taxon>Tracheophyta</taxon>
        <taxon>Spermatophyta</taxon>
        <taxon>Magnoliopsida</taxon>
        <taxon>eudicotyledons</taxon>
        <taxon>Gunneridae</taxon>
        <taxon>Pentapetalae</taxon>
        <taxon>rosids</taxon>
        <taxon>fabids</taxon>
        <taxon>Malpighiales</taxon>
        <taxon>Linaceae</taxon>
        <taxon>Linum</taxon>
    </lineage>
</organism>
<protein>
    <recommendedName>
        <fullName evidence="5">BED-type domain-containing protein</fullName>
    </recommendedName>
</protein>